<name>A0A821YZX7_9BILA</name>
<evidence type="ECO:0000256" key="1">
    <source>
        <dbReference type="SAM" id="MobiDB-lite"/>
    </source>
</evidence>
<proteinExistence type="predicted"/>
<reference evidence="2" key="1">
    <citation type="submission" date="2021-02" db="EMBL/GenBank/DDBJ databases">
        <authorList>
            <person name="Nowell W R."/>
        </authorList>
    </citation>
    <scope>NUCLEOTIDE SEQUENCE</scope>
</reference>
<evidence type="ECO:0000313" key="2">
    <source>
        <dbReference type="EMBL" id="CAF4970157.1"/>
    </source>
</evidence>
<comment type="caution">
    <text evidence="2">The sequence shown here is derived from an EMBL/GenBank/DDBJ whole genome shotgun (WGS) entry which is preliminary data.</text>
</comment>
<feature type="region of interest" description="Disordered" evidence="1">
    <location>
        <begin position="1"/>
        <end position="32"/>
    </location>
</feature>
<protein>
    <submittedName>
        <fullName evidence="2">Uncharacterized protein</fullName>
    </submittedName>
</protein>
<dbReference type="Proteomes" id="UP000663848">
    <property type="component" value="Unassembled WGS sequence"/>
</dbReference>
<organism evidence="2 3">
    <name type="scientific">Rotaria socialis</name>
    <dbReference type="NCBI Taxonomy" id="392032"/>
    <lineage>
        <taxon>Eukaryota</taxon>
        <taxon>Metazoa</taxon>
        <taxon>Spiralia</taxon>
        <taxon>Gnathifera</taxon>
        <taxon>Rotifera</taxon>
        <taxon>Eurotatoria</taxon>
        <taxon>Bdelloidea</taxon>
        <taxon>Philodinida</taxon>
        <taxon>Philodinidae</taxon>
        <taxon>Rotaria</taxon>
    </lineage>
</organism>
<dbReference type="EMBL" id="CAJOBR010026153">
    <property type="protein sequence ID" value="CAF4970157.1"/>
    <property type="molecule type" value="Genomic_DNA"/>
</dbReference>
<sequence length="32" mass="3311">MSTMNATDSTTASHDQQQQGGNMAMATAQTPP</sequence>
<feature type="non-terminal residue" evidence="2">
    <location>
        <position position="1"/>
    </location>
</feature>
<evidence type="ECO:0000313" key="3">
    <source>
        <dbReference type="Proteomes" id="UP000663848"/>
    </source>
</evidence>
<dbReference type="AlphaFoldDB" id="A0A821YZX7"/>
<gene>
    <name evidence="2" type="ORF">QYT958_LOCUS35133</name>
</gene>
<accession>A0A821YZX7</accession>